<feature type="region of interest" description="Disordered" evidence="1">
    <location>
        <begin position="805"/>
        <end position="836"/>
    </location>
</feature>
<dbReference type="InterPro" id="IPR010730">
    <property type="entry name" value="HET"/>
</dbReference>
<reference evidence="3" key="2">
    <citation type="submission" date="2023-06" db="EMBL/GenBank/DDBJ databases">
        <authorList>
            <consortium name="Lawrence Berkeley National Laboratory"/>
            <person name="Haridas S."/>
            <person name="Hensen N."/>
            <person name="Bonometti L."/>
            <person name="Westerberg I."/>
            <person name="Brannstrom I.O."/>
            <person name="Guillou S."/>
            <person name="Cros-Aarteil S."/>
            <person name="Calhoun S."/>
            <person name="Kuo A."/>
            <person name="Mondo S."/>
            <person name="Pangilinan J."/>
            <person name="Riley R."/>
            <person name="Labutti K."/>
            <person name="Andreopoulos B."/>
            <person name="Lipzen A."/>
            <person name="Chen C."/>
            <person name="Yanf M."/>
            <person name="Daum C."/>
            <person name="Ng V."/>
            <person name="Clum A."/>
            <person name="Steindorff A."/>
            <person name="Ohm R."/>
            <person name="Martin F."/>
            <person name="Silar P."/>
            <person name="Natvig D."/>
            <person name="Lalanne C."/>
            <person name="Gautier V."/>
            <person name="Ament-Velasquez S.L."/>
            <person name="Kruys A."/>
            <person name="Hutchinson M.I."/>
            <person name="Powell A.J."/>
            <person name="Barry K."/>
            <person name="Miller A.N."/>
            <person name="Grigoriev I.V."/>
            <person name="Debuchy R."/>
            <person name="Gladieux P."/>
            <person name="Thoren M.H."/>
            <person name="Johannesson H."/>
        </authorList>
    </citation>
    <scope>NUCLEOTIDE SEQUENCE</scope>
    <source>
        <strain evidence="3">CBS 958.72</strain>
    </source>
</reference>
<dbReference type="PANTHER" id="PTHR33112:SF10">
    <property type="entry name" value="TOL"/>
    <property type="match status" value="1"/>
</dbReference>
<sequence length="1328" mass="146432">MPVEAPPTRAPTVVVQQATSVDPLPVPVNSQQVETTSPSLEDRIIHTFATSKYEGSTIGQDYVPEGTLDKLITEAAVGEKLGNLTTPPKLLGFILSSAKKIFAISVLTVFKDDNAHNCRAMETFFDQHITDDALPILQNSASGEVLLKTFGLLKAKQFFDFWQWKFIVPVFEDGLLEYKVASNVILPFRGVENGSMPREGTFGTVFEVTVHEAHRKSSAFLVEGSRTIAVKEIDARKFKSTQPGGDYRLLGSDEVVKEAWAREAAALRKLSEVKHDHLIQCIAAIEKGDKFYFLFPWAAGGSLRDFWNTTPQPNLSPEFIEQVLVQFCGLSHALNKLHTYRGRTASFRQDADLNDGTISGGGIRHGDLKPENILRFAPEDDRDVGTLKIADMGLAKHHEVSTNMRQNVTSTKHGTARYEPPEVEVRVATTRLYDVWSMGCIILELLIWLVEGTEALNAFNQSIRGDKKGEPPYYETQESDSLTGQGKKAKVHSLVTKRIRMLETSRPCAKNTALGDLLDVVKTKLLVVELPASSDSNSTSAVPDESGVVVTVADASDPTGSGGPCRASAETLHNSIVSILAKGDADKSYFYTGPSRPAVGGLTNPSQLAPHTSGGLHPSWALSAHGDRKQDSASGSSPLAPTQMRENLDINVWDYTPDNQFAAQYLSKLRELSQQSPFPKTTETDQLCSDCEKLDLTRDFHLDDKLSELRARAESCRFCKMRWEVASSLENKTVRVRFKRVGSVIKMNESDPPVFSIFRTPVADSKGPEEFIQIGLPVLPEVGSAAHFQLIKLWLRDCDKSHGAYKCTSSSPSTGETTHQIELTDTESKAGDENTDRDDLEQAFQKNLKSRRQAFRLPTRLIHIGYTDSPTVYLYETQANDTVEGFAYMALSHRWGVATPETPPFCTTAANRADHMERGIAIEALPQTFRDAVTTTRALGLQYLWIDSICIVQGAGGDFGSECKRMEDVFSAAHCVVAATCARGQWDGFLKPRPQRDYVTLGLADRSSGPPVFVCRYIDDFNGEVLKGDLNKRGWVLQERALARRTVYLAGRQTYFECGAGVRCETLTKMHNQAAGFIGDANFPELAILSTRSHGSGETSRGERILYFQELYMTYSRLDFSQWEDRAVAMEGLEQRLMWGFKSRGRFGILAGRSLLPRSLLWRRGASAGSLTRILFPAGRQRVPSWSWMAYRGGIDYLHVPFDGVEWETGDALQSPWDPADAVHTAPRQDQVVPVFRAKAREFGGGGDMTIVYDVTGMSHGPTSSVRCVVVGRAKGRPGVAPGSKRHYVLIVAPKPGGGAAIYQRVGVGFMLGKAIDFAKPGLDIKIE</sequence>
<dbReference type="GO" id="GO:0004672">
    <property type="term" value="F:protein kinase activity"/>
    <property type="evidence" value="ECO:0007669"/>
    <property type="project" value="InterPro"/>
</dbReference>
<dbReference type="GO" id="GO:0005524">
    <property type="term" value="F:ATP binding"/>
    <property type="evidence" value="ECO:0007669"/>
    <property type="project" value="InterPro"/>
</dbReference>
<evidence type="ECO:0000256" key="1">
    <source>
        <dbReference type="SAM" id="MobiDB-lite"/>
    </source>
</evidence>
<dbReference type="PROSITE" id="PS50011">
    <property type="entry name" value="PROTEIN_KINASE_DOM"/>
    <property type="match status" value="1"/>
</dbReference>
<dbReference type="Pfam" id="PF00069">
    <property type="entry name" value="Pkinase"/>
    <property type="match status" value="1"/>
</dbReference>
<proteinExistence type="predicted"/>
<dbReference type="SUPFAM" id="SSF56112">
    <property type="entry name" value="Protein kinase-like (PK-like)"/>
    <property type="match status" value="1"/>
</dbReference>
<organism evidence="3 4">
    <name type="scientific">Lasiosphaeria ovina</name>
    <dbReference type="NCBI Taxonomy" id="92902"/>
    <lineage>
        <taxon>Eukaryota</taxon>
        <taxon>Fungi</taxon>
        <taxon>Dikarya</taxon>
        <taxon>Ascomycota</taxon>
        <taxon>Pezizomycotina</taxon>
        <taxon>Sordariomycetes</taxon>
        <taxon>Sordariomycetidae</taxon>
        <taxon>Sordariales</taxon>
        <taxon>Lasiosphaeriaceae</taxon>
        <taxon>Lasiosphaeria</taxon>
    </lineage>
</organism>
<name>A0AAE0K4A2_9PEZI</name>
<evidence type="ECO:0000313" key="3">
    <source>
        <dbReference type="EMBL" id="KAK3369771.1"/>
    </source>
</evidence>
<comment type="caution">
    <text evidence="3">The sequence shown here is derived from an EMBL/GenBank/DDBJ whole genome shotgun (WGS) entry which is preliminary data.</text>
</comment>
<protein>
    <recommendedName>
        <fullName evidence="2">Protein kinase domain-containing protein</fullName>
    </recommendedName>
</protein>
<dbReference type="EMBL" id="JAULSN010000006">
    <property type="protein sequence ID" value="KAK3369771.1"/>
    <property type="molecule type" value="Genomic_DNA"/>
</dbReference>
<accession>A0AAE0K4A2</accession>
<feature type="compositionally biased region" description="Polar residues" evidence="1">
    <location>
        <begin position="807"/>
        <end position="823"/>
    </location>
</feature>
<dbReference type="CDD" id="cd00180">
    <property type="entry name" value="PKc"/>
    <property type="match status" value="1"/>
</dbReference>
<dbReference type="PANTHER" id="PTHR33112">
    <property type="entry name" value="DOMAIN PROTEIN, PUTATIVE-RELATED"/>
    <property type="match status" value="1"/>
</dbReference>
<dbReference type="SMART" id="SM00220">
    <property type="entry name" value="S_TKc"/>
    <property type="match status" value="1"/>
</dbReference>
<evidence type="ECO:0000313" key="4">
    <source>
        <dbReference type="Proteomes" id="UP001287356"/>
    </source>
</evidence>
<keyword evidence="4" id="KW-1185">Reference proteome</keyword>
<feature type="domain" description="Protein kinase" evidence="2">
    <location>
        <begin position="191"/>
        <end position="518"/>
    </location>
</feature>
<reference evidence="3" key="1">
    <citation type="journal article" date="2023" name="Mol. Phylogenet. Evol.">
        <title>Genome-scale phylogeny and comparative genomics of the fungal order Sordariales.</title>
        <authorList>
            <person name="Hensen N."/>
            <person name="Bonometti L."/>
            <person name="Westerberg I."/>
            <person name="Brannstrom I.O."/>
            <person name="Guillou S."/>
            <person name="Cros-Aarteil S."/>
            <person name="Calhoun S."/>
            <person name="Haridas S."/>
            <person name="Kuo A."/>
            <person name="Mondo S."/>
            <person name="Pangilinan J."/>
            <person name="Riley R."/>
            <person name="LaButti K."/>
            <person name="Andreopoulos B."/>
            <person name="Lipzen A."/>
            <person name="Chen C."/>
            <person name="Yan M."/>
            <person name="Daum C."/>
            <person name="Ng V."/>
            <person name="Clum A."/>
            <person name="Steindorff A."/>
            <person name="Ohm R.A."/>
            <person name="Martin F."/>
            <person name="Silar P."/>
            <person name="Natvig D.O."/>
            <person name="Lalanne C."/>
            <person name="Gautier V."/>
            <person name="Ament-Velasquez S.L."/>
            <person name="Kruys A."/>
            <person name="Hutchinson M.I."/>
            <person name="Powell A.J."/>
            <person name="Barry K."/>
            <person name="Miller A.N."/>
            <person name="Grigoriev I.V."/>
            <person name="Debuchy R."/>
            <person name="Gladieux P."/>
            <person name="Hiltunen Thoren M."/>
            <person name="Johannesson H."/>
        </authorList>
    </citation>
    <scope>NUCLEOTIDE SEQUENCE</scope>
    <source>
        <strain evidence="3">CBS 958.72</strain>
    </source>
</reference>
<dbReference type="Proteomes" id="UP001287356">
    <property type="component" value="Unassembled WGS sequence"/>
</dbReference>
<dbReference type="InterPro" id="IPR000719">
    <property type="entry name" value="Prot_kinase_dom"/>
</dbReference>
<dbReference type="InterPro" id="IPR011009">
    <property type="entry name" value="Kinase-like_dom_sf"/>
</dbReference>
<dbReference type="Pfam" id="PF06985">
    <property type="entry name" value="HET"/>
    <property type="match status" value="1"/>
</dbReference>
<gene>
    <name evidence="3" type="ORF">B0T24DRAFT_708743</name>
</gene>
<feature type="region of interest" description="Disordered" evidence="1">
    <location>
        <begin position="466"/>
        <end position="487"/>
    </location>
</feature>
<evidence type="ECO:0000259" key="2">
    <source>
        <dbReference type="PROSITE" id="PS50011"/>
    </source>
</evidence>
<feature type="region of interest" description="Disordered" evidence="1">
    <location>
        <begin position="601"/>
        <end position="643"/>
    </location>
</feature>
<dbReference type="Gene3D" id="1.10.510.10">
    <property type="entry name" value="Transferase(Phosphotransferase) domain 1"/>
    <property type="match status" value="1"/>
</dbReference>